<proteinExistence type="predicted"/>
<name>A0A7M1QTW9_9ACTO</name>
<protein>
    <recommendedName>
        <fullName evidence="4">Bacterial EndoU nuclease domain-containing protein</fullName>
    </recommendedName>
</protein>
<evidence type="ECO:0000313" key="3">
    <source>
        <dbReference type="Proteomes" id="UP000595053"/>
    </source>
</evidence>
<dbReference type="AlphaFoldDB" id="A0A7M1QTW9"/>
<evidence type="ECO:0000313" key="2">
    <source>
        <dbReference type="EMBL" id="QOR45293.1"/>
    </source>
</evidence>
<organism evidence="2 3">
    <name type="scientific">Trueperella pecoris</name>
    <dbReference type="NCBI Taxonomy" id="2733571"/>
    <lineage>
        <taxon>Bacteria</taxon>
        <taxon>Bacillati</taxon>
        <taxon>Actinomycetota</taxon>
        <taxon>Actinomycetes</taxon>
        <taxon>Actinomycetales</taxon>
        <taxon>Actinomycetaceae</taxon>
        <taxon>Trueperella</taxon>
    </lineage>
</organism>
<dbReference type="RefSeq" id="WP_193326965.1">
    <property type="nucleotide sequence ID" value="NZ_CP053291.1"/>
</dbReference>
<evidence type="ECO:0000256" key="1">
    <source>
        <dbReference type="SAM" id="SignalP"/>
    </source>
</evidence>
<dbReference type="EMBL" id="CP063213">
    <property type="protein sequence ID" value="QOR45293.1"/>
    <property type="molecule type" value="Genomic_DNA"/>
</dbReference>
<keyword evidence="1" id="KW-0732">Signal</keyword>
<dbReference type="Proteomes" id="UP000595053">
    <property type="component" value="Chromosome"/>
</dbReference>
<sequence length="376" mass="40518">MSIKRTLQVLIAALTSLSLLSGVSFASAADDTSRDVRAIHLEKTVDAAREAIGVESVADEIVPEQLDSVLSYGSVEGTSTLTVDGEGAGISPLSVTGSSPLLTIKDAFLQENISVTQDGSTMLSGREADYVLDAYTDGSLRVHTVIESKDANHRVPFELNLNNDELAQIEPDGSVGVYRVFDDGAHLLTSVIEAPWAVDAAGNPVETRFELEGSILYQNIEPTSTSVYPITADPFWVPAIIAGIRVGVHVLIKVGPRVVKYVVAPASRVANALRSFSTLTFRAGSNVVRLDKSGMKHILERHHPQYWNGTSKSAQTFFNPKMSVSDVRNVIHGALRNHSSSIRNLGSRTGTYTGSYSGVSYKLVVSNGRVVQFYPR</sequence>
<keyword evidence="3" id="KW-1185">Reference proteome</keyword>
<reference evidence="2 3" key="1">
    <citation type="submission" date="2020-10" db="EMBL/GenBank/DDBJ databases">
        <title>Trueperella pecoris sp. nov. isolated from bovine and porcine specimens.</title>
        <authorList>
            <person name="Schoenecker L."/>
            <person name="Schnydrig P."/>
            <person name="Brodard I."/>
            <person name="Thomann A."/>
            <person name="Hemphill A."/>
            <person name="Rodriguez-Campos S."/>
            <person name="Perreten V."/>
            <person name="Jores J."/>
            <person name="Kittl S."/>
        </authorList>
    </citation>
    <scope>NUCLEOTIDE SEQUENCE [LARGE SCALE GENOMIC DNA]</scope>
    <source>
        <strain evidence="2 3">15A0121</strain>
    </source>
</reference>
<evidence type="ECO:0008006" key="4">
    <source>
        <dbReference type="Google" id="ProtNLM"/>
    </source>
</evidence>
<accession>A0A7M1QTW9</accession>
<gene>
    <name evidence="2" type="ORF">INS88_08450</name>
</gene>
<feature type="signal peptide" evidence="1">
    <location>
        <begin position="1"/>
        <end position="28"/>
    </location>
</feature>
<feature type="chain" id="PRO_5029679464" description="Bacterial EndoU nuclease domain-containing protein" evidence="1">
    <location>
        <begin position="29"/>
        <end position="376"/>
    </location>
</feature>